<sequence length="484" mass="52722">MKKTTLLLAVLSAGMTLGVNGQTVKYVGDGHYQQEVNWTPTQETNEFRTQHTAYQDIITYMESTGSSGRYVSLPNWVVDCIATPAEFKGLITRNGVPGTAVESLPPYAQVSQVFLTGSLAHQDKTLTGRTFNCIIFVQDFAGTTYTDAELKAPYQTALNALWASKNVVVSNYTESNGKRVGDACGFNDMSVQDFLQSNFSNMPYTYEGKGNILVSVNLQSVERLGFQYGTIPSLVKNATIFRGSGTYGEPDGNGGNKTTDLTPTIISDTEYYNVPEELQGRNIGFPILSNTLPAFGLKYFTNDIRGKVTLQDHGVKTDKDDAADELQPNCRPLVRLLDRSTETYLVPDGATALNSKNSAEVNADGSFSFTGLNPEHTYQLSVSSSSYGYLEYTTLNFVKGETAVKSADAAYDQHYEGKKNDIEVEIFLNKGTATAVADVAASKQVAGVDYYNMQGQRSTSAHEGVNVVVTRYTDGTKTTAKVVK</sequence>
<keyword evidence="3" id="KW-1185">Reference proteome</keyword>
<reference evidence="2 3" key="1">
    <citation type="submission" date="2019-08" db="EMBL/GenBank/DDBJ databases">
        <title>In-depth cultivation of the pig gut microbiome towards novel bacterial diversity and tailored functional studies.</title>
        <authorList>
            <person name="Wylensek D."/>
            <person name="Hitch T.C.A."/>
            <person name="Clavel T."/>
        </authorList>
    </citation>
    <scope>NUCLEOTIDE SEQUENCE [LARGE SCALE GENOMIC DNA]</scope>
    <source>
        <strain evidence="2 3">Oil-RF-744-WCA-WT-10</strain>
    </source>
</reference>
<evidence type="ECO:0000313" key="3">
    <source>
        <dbReference type="Proteomes" id="UP000483362"/>
    </source>
</evidence>
<comment type="caution">
    <text evidence="2">The sequence shown here is derived from an EMBL/GenBank/DDBJ whole genome shotgun (WGS) entry which is preliminary data.</text>
</comment>
<dbReference type="EMBL" id="VULT01000024">
    <property type="protein sequence ID" value="MSS18554.1"/>
    <property type="molecule type" value="Genomic_DNA"/>
</dbReference>
<evidence type="ECO:0000256" key="1">
    <source>
        <dbReference type="SAM" id="SignalP"/>
    </source>
</evidence>
<protein>
    <submittedName>
        <fullName evidence="2">Uncharacterized protein</fullName>
    </submittedName>
</protein>
<proteinExistence type="predicted"/>
<gene>
    <name evidence="2" type="ORF">FYJ29_12430</name>
</gene>
<dbReference type="Proteomes" id="UP000483362">
    <property type="component" value="Unassembled WGS sequence"/>
</dbReference>
<dbReference type="RefSeq" id="WP_154327712.1">
    <property type="nucleotide sequence ID" value="NZ_CP045696.1"/>
</dbReference>
<organism evidence="2 3">
    <name type="scientific">Sodaliphilus pleomorphus</name>
    <dbReference type="NCBI Taxonomy" id="2606626"/>
    <lineage>
        <taxon>Bacteria</taxon>
        <taxon>Pseudomonadati</taxon>
        <taxon>Bacteroidota</taxon>
        <taxon>Bacteroidia</taxon>
        <taxon>Bacteroidales</taxon>
        <taxon>Muribaculaceae</taxon>
        <taxon>Sodaliphilus</taxon>
    </lineage>
</organism>
<dbReference type="AlphaFoldDB" id="A0A6L5XGC0"/>
<feature type="chain" id="PRO_5026659301" evidence="1">
    <location>
        <begin position="22"/>
        <end position="484"/>
    </location>
</feature>
<evidence type="ECO:0000313" key="2">
    <source>
        <dbReference type="EMBL" id="MSS18554.1"/>
    </source>
</evidence>
<accession>A0A6L5XGC0</accession>
<name>A0A6L5XGC0_9BACT</name>
<keyword evidence="1" id="KW-0732">Signal</keyword>
<feature type="signal peptide" evidence="1">
    <location>
        <begin position="1"/>
        <end position="21"/>
    </location>
</feature>